<evidence type="ECO:0000256" key="3">
    <source>
        <dbReference type="ARBA" id="ARBA00022723"/>
    </source>
</evidence>
<dbReference type="PANTHER" id="PTHR43114:SF6">
    <property type="entry name" value="ADENINE DEAMINASE"/>
    <property type="match status" value="1"/>
</dbReference>
<comment type="cofactor">
    <cofactor evidence="1">
        <name>Zn(2+)</name>
        <dbReference type="ChEBI" id="CHEBI:29105"/>
    </cofactor>
</comment>
<keyword evidence="3" id="KW-0479">Metal-binding</keyword>
<feature type="domain" description="Adenosine deaminase" evidence="6">
    <location>
        <begin position="8"/>
        <end position="322"/>
    </location>
</feature>
<comment type="similarity">
    <text evidence="2">Belongs to the metallo-dependent hydrolases superfamily. Adenosine and AMP deaminases family.</text>
</comment>
<evidence type="ECO:0000256" key="5">
    <source>
        <dbReference type="ARBA" id="ARBA00022833"/>
    </source>
</evidence>
<protein>
    <submittedName>
        <fullName evidence="7">Adenosine deaminase</fullName>
    </submittedName>
</protein>
<dbReference type="InterPro" id="IPR001365">
    <property type="entry name" value="A_deaminase_dom"/>
</dbReference>
<organism evidence="7 8">
    <name type="scientific">Blastococcus aurantiacus</name>
    <dbReference type="NCBI Taxonomy" id="1550231"/>
    <lineage>
        <taxon>Bacteria</taxon>
        <taxon>Bacillati</taxon>
        <taxon>Actinomycetota</taxon>
        <taxon>Actinomycetes</taxon>
        <taxon>Geodermatophilales</taxon>
        <taxon>Geodermatophilaceae</taxon>
        <taxon>Blastococcus</taxon>
    </lineage>
</organism>
<evidence type="ECO:0000256" key="1">
    <source>
        <dbReference type="ARBA" id="ARBA00001947"/>
    </source>
</evidence>
<evidence type="ECO:0000256" key="2">
    <source>
        <dbReference type="ARBA" id="ARBA00006676"/>
    </source>
</evidence>
<accession>A0A1G7PB83</accession>
<dbReference type="RefSeq" id="WP_091769702.1">
    <property type="nucleotide sequence ID" value="NZ_FNBT01000007.1"/>
</dbReference>
<evidence type="ECO:0000313" key="7">
    <source>
        <dbReference type="EMBL" id="SDF82730.1"/>
    </source>
</evidence>
<sequence>MRDLSALPTAHLHVHLESTVRPSTARDLADDHGVALPPRTPRHAGFGAFAEVNGAVRDCLRRPEDFVRVAREFCADQHADGVRYAEVTVTAAGHGERLGDPEMPLAAVLEGLAIGRAETGLEVQVLLDHPRRRSVERFRRTVELAARYRAQGVVGVGFAGAEDHPLAPFAEVVADAADAGLHLVHHAGETAGPASIREAIGVGRAERIGHGIRALEDPGLVTELRDRGIPLEVCPSSNVALGLVPGLAEHPLPALRDAGLVVTLSTDVPAETGWSLPAEYAAVREVHGWDDEALAELARTSVDASFAPEPVRRRLHAGIDAWLAGPA</sequence>
<dbReference type="STRING" id="1550231.SAMN05660662_3529"/>
<proteinExistence type="inferred from homology"/>
<dbReference type="NCBIfam" id="TIGR01430">
    <property type="entry name" value="aden_deam"/>
    <property type="match status" value="1"/>
</dbReference>
<dbReference type="Gene3D" id="3.20.20.140">
    <property type="entry name" value="Metal-dependent hydrolases"/>
    <property type="match status" value="1"/>
</dbReference>
<gene>
    <name evidence="7" type="ORF">SAMN05660662_3529</name>
</gene>
<dbReference type="GO" id="GO:0046872">
    <property type="term" value="F:metal ion binding"/>
    <property type="evidence" value="ECO:0007669"/>
    <property type="project" value="UniProtKB-KW"/>
</dbReference>
<dbReference type="PANTHER" id="PTHR43114">
    <property type="entry name" value="ADENINE DEAMINASE"/>
    <property type="match status" value="1"/>
</dbReference>
<keyword evidence="4" id="KW-0378">Hydrolase</keyword>
<evidence type="ECO:0000259" key="6">
    <source>
        <dbReference type="Pfam" id="PF00962"/>
    </source>
</evidence>
<name>A0A1G7PB83_9ACTN</name>
<evidence type="ECO:0000313" key="8">
    <source>
        <dbReference type="Proteomes" id="UP000199406"/>
    </source>
</evidence>
<dbReference type="GO" id="GO:0016814">
    <property type="term" value="F:hydrolase activity, acting on carbon-nitrogen (but not peptide) bonds, in cyclic amidines"/>
    <property type="evidence" value="ECO:0007669"/>
    <property type="project" value="UniProtKB-ARBA"/>
</dbReference>
<keyword evidence="8" id="KW-1185">Reference proteome</keyword>
<dbReference type="EMBL" id="FNBT01000007">
    <property type="protein sequence ID" value="SDF82730.1"/>
    <property type="molecule type" value="Genomic_DNA"/>
</dbReference>
<dbReference type="Pfam" id="PF00962">
    <property type="entry name" value="A_deaminase"/>
    <property type="match status" value="1"/>
</dbReference>
<keyword evidence="5" id="KW-0862">Zinc</keyword>
<dbReference type="Proteomes" id="UP000199406">
    <property type="component" value="Unassembled WGS sequence"/>
</dbReference>
<dbReference type="InterPro" id="IPR032466">
    <property type="entry name" value="Metal_Hydrolase"/>
</dbReference>
<dbReference type="OrthoDB" id="105475at2"/>
<dbReference type="AlphaFoldDB" id="A0A1G7PB83"/>
<evidence type="ECO:0000256" key="4">
    <source>
        <dbReference type="ARBA" id="ARBA00022801"/>
    </source>
</evidence>
<dbReference type="SUPFAM" id="SSF51556">
    <property type="entry name" value="Metallo-dependent hydrolases"/>
    <property type="match status" value="1"/>
</dbReference>
<reference evidence="8" key="1">
    <citation type="submission" date="2016-10" db="EMBL/GenBank/DDBJ databases">
        <authorList>
            <person name="Varghese N."/>
            <person name="Submissions S."/>
        </authorList>
    </citation>
    <scope>NUCLEOTIDE SEQUENCE [LARGE SCALE GENOMIC DNA]</scope>
    <source>
        <strain evidence="8">DSM 44268</strain>
    </source>
</reference>
<dbReference type="InterPro" id="IPR006330">
    <property type="entry name" value="Ado/ade_deaminase"/>
</dbReference>
<dbReference type="GO" id="GO:0019239">
    <property type="term" value="F:deaminase activity"/>
    <property type="evidence" value="ECO:0007669"/>
    <property type="project" value="InterPro"/>
</dbReference>